<evidence type="ECO:0000256" key="2">
    <source>
        <dbReference type="ARBA" id="ARBA00023015"/>
    </source>
</evidence>
<dbReference type="GO" id="GO:0003677">
    <property type="term" value="F:DNA binding"/>
    <property type="evidence" value="ECO:0007669"/>
    <property type="project" value="UniProtKB-KW"/>
</dbReference>
<keyword evidence="4" id="KW-0804">Transcription</keyword>
<proteinExistence type="inferred from homology"/>
<keyword evidence="3" id="KW-0238">DNA-binding</keyword>
<dbReference type="Gene3D" id="3.40.190.290">
    <property type="match status" value="1"/>
</dbReference>
<comment type="caution">
    <text evidence="6">The sequence shown here is derived from an EMBL/GenBank/DDBJ whole genome shotgun (WGS) entry which is preliminary data.</text>
</comment>
<evidence type="ECO:0000313" key="7">
    <source>
        <dbReference type="Proteomes" id="UP000773614"/>
    </source>
</evidence>
<dbReference type="SUPFAM" id="SSF53850">
    <property type="entry name" value="Periplasmic binding protein-like II"/>
    <property type="match status" value="1"/>
</dbReference>
<dbReference type="FunFam" id="1.10.10.10:FF:000001">
    <property type="entry name" value="LysR family transcriptional regulator"/>
    <property type="match status" value="1"/>
</dbReference>
<dbReference type="SUPFAM" id="SSF46785">
    <property type="entry name" value="Winged helix' DNA-binding domain"/>
    <property type="match status" value="1"/>
</dbReference>
<dbReference type="InterPro" id="IPR036388">
    <property type="entry name" value="WH-like_DNA-bd_sf"/>
</dbReference>
<protein>
    <submittedName>
        <fullName evidence="6">LysR family transcriptional regulator</fullName>
    </submittedName>
</protein>
<evidence type="ECO:0000259" key="5">
    <source>
        <dbReference type="PROSITE" id="PS50931"/>
    </source>
</evidence>
<dbReference type="InterPro" id="IPR000847">
    <property type="entry name" value="LysR_HTH_N"/>
</dbReference>
<evidence type="ECO:0000313" key="6">
    <source>
        <dbReference type="EMBL" id="MYZ49204.1"/>
    </source>
</evidence>
<comment type="similarity">
    <text evidence="1">Belongs to the LysR transcriptional regulatory family.</text>
</comment>
<feature type="domain" description="HTH lysR-type" evidence="5">
    <location>
        <begin position="1"/>
        <end position="58"/>
    </location>
</feature>
<organism evidence="6 7">
    <name type="scientific">Propylenella binzhouense</name>
    <dbReference type="NCBI Taxonomy" id="2555902"/>
    <lineage>
        <taxon>Bacteria</taxon>
        <taxon>Pseudomonadati</taxon>
        <taxon>Pseudomonadota</taxon>
        <taxon>Alphaproteobacteria</taxon>
        <taxon>Hyphomicrobiales</taxon>
        <taxon>Propylenellaceae</taxon>
        <taxon>Propylenella</taxon>
    </lineage>
</organism>
<dbReference type="InterPro" id="IPR036390">
    <property type="entry name" value="WH_DNA-bd_sf"/>
</dbReference>
<dbReference type="Proteomes" id="UP000773614">
    <property type="component" value="Unassembled WGS sequence"/>
</dbReference>
<dbReference type="GO" id="GO:0003700">
    <property type="term" value="F:DNA-binding transcription factor activity"/>
    <property type="evidence" value="ECO:0007669"/>
    <property type="project" value="InterPro"/>
</dbReference>
<dbReference type="PANTHER" id="PTHR30419:SF31">
    <property type="entry name" value="BLR3139 PROTEIN"/>
    <property type="match status" value="1"/>
</dbReference>
<dbReference type="OrthoDB" id="9775392at2"/>
<dbReference type="PANTHER" id="PTHR30419">
    <property type="entry name" value="HTH-TYPE TRANSCRIPTIONAL REGULATOR YBHD"/>
    <property type="match status" value="1"/>
</dbReference>
<dbReference type="CDD" id="cd05466">
    <property type="entry name" value="PBP2_LTTR_substrate"/>
    <property type="match status" value="1"/>
</dbReference>
<evidence type="ECO:0000256" key="3">
    <source>
        <dbReference type="ARBA" id="ARBA00023125"/>
    </source>
</evidence>
<dbReference type="EMBL" id="SPKJ01000063">
    <property type="protein sequence ID" value="MYZ49204.1"/>
    <property type="molecule type" value="Genomic_DNA"/>
</dbReference>
<evidence type="ECO:0000256" key="1">
    <source>
        <dbReference type="ARBA" id="ARBA00009437"/>
    </source>
</evidence>
<keyword evidence="7" id="KW-1185">Reference proteome</keyword>
<dbReference type="Pfam" id="PF00126">
    <property type="entry name" value="HTH_1"/>
    <property type="match status" value="1"/>
</dbReference>
<dbReference type="InterPro" id="IPR050950">
    <property type="entry name" value="HTH-type_LysR_regulators"/>
</dbReference>
<evidence type="ECO:0000256" key="4">
    <source>
        <dbReference type="ARBA" id="ARBA00023163"/>
    </source>
</evidence>
<accession>A0A964WUN1</accession>
<sequence length="321" mass="35205">MDIRQLRYLVALAREKHFTRAAAACDVTQPTLSSRIRQLENELGVSIVKRSQRYEGLTPEGERILKWARSIVENCSSLEQELASLKGVIEARAVLGVIPSALPVAAILTDAVRRRYPRITFSIRSQTSREVLQGLAAFAFDGGISYLDDEAAGGALVVPLYPERYRLFCGRGHPLAGRDVVEWREAARHPLGLLTPDMQNRRILDATFEGLGCRPDPDVESNSVVALYAQMRLNGLACILPEHFELLFDPTDRIAAIPLVAPEVEHPVGLLVSDRDPLSPVVTSLVEVARTLPVPAWRPERERRAAAALPAMAGLAGEPVG</sequence>
<dbReference type="PROSITE" id="PS50931">
    <property type="entry name" value="HTH_LYSR"/>
    <property type="match status" value="1"/>
</dbReference>
<keyword evidence="2" id="KW-0805">Transcription regulation</keyword>
<dbReference type="GO" id="GO:0005829">
    <property type="term" value="C:cytosol"/>
    <property type="evidence" value="ECO:0007669"/>
    <property type="project" value="TreeGrafter"/>
</dbReference>
<dbReference type="Pfam" id="PF03466">
    <property type="entry name" value="LysR_substrate"/>
    <property type="match status" value="1"/>
</dbReference>
<name>A0A964WUN1_9HYPH</name>
<dbReference type="PRINTS" id="PR00039">
    <property type="entry name" value="HTHLYSR"/>
</dbReference>
<dbReference type="Gene3D" id="1.10.10.10">
    <property type="entry name" value="Winged helix-like DNA-binding domain superfamily/Winged helix DNA-binding domain"/>
    <property type="match status" value="1"/>
</dbReference>
<dbReference type="InterPro" id="IPR005119">
    <property type="entry name" value="LysR_subst-bd"/>
</dbReference>
<gene>
    <name evidence="6" type="ORF">E4O86_15940</name>
</gene>
<reference evidence="6" key="1">
    <citation type="submission" date="2019-03" db="EMBL/GenBank/DDBJ databases">
        <title>Afifella sp. nov., isolated from activated sludge.</title>
        <authorList>
            <person name="Li Q."/>
            <person name="Liu Y."/>
        </authorList>
    </citation>
    <scope>NUCLEOTIDE SEQUENCE</scope>
    <source>
        <strain evidence="6">L72</strain>
    </source>
</reference>
<dbReference type="AlphaFoldDB" id="A0A964WUN1"/>